<organism evidence="1 2">
    <name type="scientific">Trichothecium roseum</name>
    <dbReference type="NCBI Taxonomy" id="47278"/>
    <lineage>
        <taxon>Eukaryota</taxon>
        <taxon>Fungi</taxon>
        <taxon>Dikarya</taxon>
        <taxon>Ascomycota</taxon>
        <taxon>Pezizomycotina</taxon>
        <taxon>Sordariomycetes</taxon>
        <taxon>Hypocreomycetidae</taxon>
        <taxon>Hypocreales</taxon>
        <taxon>Hypocreales incertae sedis</taxon>
        <taxon>Trichothecium</taxon>
    </lineage>
</organism>
<accession>A0ACC0VDA4</accession>
<dbReference type="Proteomes" id="UP001163324">
    <property type="component" value="Chromosome 1"/>
</dbReference>
<dbReference type="EMBL" id="CM047940">
    <property type="protein sequence ID" value="KAI9904184.1"/>
    <property type="molecule type" value="Genomic_DNA"/>
</dbReference>
<gene>
    <name evidence="1" type="ORF">N3K66_000713</name>
</gene>
<protein>
    <submittedName>
        <fullName evidence="1">Uncharacterized protein</fullName>
    </submittedName>
</protein>
<proteinExistence type="predicted"/>
<keyword evidence="2" id="KW-1185">Reference proteome</keyword>
<reference evidence="1" key="1">
    <citation type="submission" date="2022-10" db="EMBL/GenBank/DDBJ databases">
        <title>Complete Genome of Trichothecium roseum strain YXFP-22015, a Plant Pathogen Isolated from Citrus.</title>
        <authorList>
            <person name="Wang Y."/>
            <person name="Zhu L."/>
        </authorList>
    </citation>
    <scope>NUCLEOTIDE SEQUENCE</scope>
    <source>
        <strain evidence="1">YXFP-22015</strain>
    </source>
</reference>
<sequence length="171" mass="18123">MTMATPSNPVPGTMKKLAPLPQGAKIQKRALTRRQPPSSSKSRVVYVSSSTPFMSAARRVRRRLDAGLREAEASSAPRGASLHARIEGLTRRDGGGDGKGVGRGATVTVAGTGKALEKVLGLAGWFEQAGDCNVELRTGTVGTVDDVIVEEGEDKARIRKVSCLELRITLK</sequence>
<comment type="caution">
    <text evidence="1">The sequence shown here is derived from an EMBL/GenBank/DDBJ whole genome shotgun (WGS) entry which is preliminary data.</text>
</comment>
<evidence type="ECO:0000313" key="2">
    <source>
        <dbReference type="Proteomes" id="UP001163324"/>
    </source>
</evidence>
<evidence type="ECO:0000313" key="1">
    <source>
        <dbReference type="EMBL" id="KAI9904184.1"/>
    </source>
</evidence>
<name>A0ACC0VDA4_9HYPO</name>